<comment type="caution">
    <text evidence="9">The sequence shown here is derived from an EMBL/GenBank/DDBJ whole genome shotgun (WGS) entry which is preliminary data.</text>
</comment>
<evidence type="ECO:0000259" key="8">
    <source>
        <dbReference type="PROSITE" id="PS50850"/>
    </source>
</evidence>
<dbReference type="InterPro" id="IPR011701">
    <property type="entry name" value="MFS"/>
</dbReference>
<protein>
    <submittedName>
        <fullName evidence="9">MFS general substrate transporter</fullName>
    </submittedName>
</protein>
<feature type="transmembrane region" description="Helical" evidence="7">
    <location>
        <begin position="448"/>
        <end position="469"/>
    </location>
</feature>
<name>A0A9P4JN29_9PLEO</name>
<dbReference type="Pfam" id="PF07690">
    <property type="entry name" value="MFS_1"/>
    <property type="match status" value="1"/>
</dbReference>
<dbReference type="CDD" id="cd17323">
    <property type="entry name" value="MFS_Tpo1_MDR_like"/>
    <property type="match status" value="1"/>
</dbReference>
<dbReference type="Proteomes" id="UP000799536">
    <property type="component" value="Unassembled WGS sequence"/>
</dbReference>
<evidence type="ECO:0000256" key="7">
    <source>
        <dbReference type="SAM" id="Phobius"/>
    </source>
</evidence>
<dbReference type="OrthoDB" id="3936150at2759"/>
<dbReference type="SUPFAM" id="SSF103473">
    <property type="entry name" value="MFS general substrate transporter"/>
    <property type="match status" value="1"/>
</dbReference>
<reference evidence="9" key="1">
    <citation type="journal article" date="2020" name="Stud. Mycol.">
        <title>101 Dothideomycetes genomes: a test case for predicting lifestyles and emergence of pathogens.</title>
        <authorList>
            <person name="Haridas S."/>
            <person name="Albert R."/>
            <person name="Binder M."/>
            <person name="Bloem J."/>
            <person name="Labutti K."/>
            <person name="Salamov A."/>
            <person name="Andreopoulos B."/>
            <person name="Baker S."/>
            <person name="Barry K."/>
            <person name="Bills G."/>
            <person name="Bluhm B."/>
            <person name="Cannon C."/>
            <person name="Castanera R."/>
            <person name="Culley D."/>
            <person name="Daum C."/>
            <person name="Ezra D."/>
            <person name="Gonzalez J."/>
            <person name="Henrissat B."/>
            <person name="Kuo A."/>
            <person name="Liang C."/>
            <person name="Lipzen A."/>
            <person name="Lutzoni F."/>
            <person name="Magnuson J."/>
            <person name="Mondo S."/>
            <person name="Nolan M."/>
            <person name="Ohm R."/>
            <person name="Pangilinan J."/>
            <person name="Park H.-J."/>
            <person name="Ramirez L."/>
            <person name="Alfaro M."/>
            <person name="Sun H."/>
            <person name="Tritt A."/>
            <person name="Yoshinaga Y."/>
            <person name="Zwiers L.-H."/>
            <person name="Turgeon B."/>
            <person name="Goodwin S."/>
            <person name="Spatafora J."/>
            <person name="Crous P."/>
            <person name="Grigoriev I."/>
        </authorList>
    </citation>
    <scope>NUCLEOTIDE SEQUENCE</scope>
    <source>
        <strain evidence="9">ATCC 74209</strain>
    </source>
</reference>
<proteinExistence type="predicted"/>
<dbReference type="InterPro" id="IPR020846">
    <property type="entry name" value="MFS_dom"/>
</dbReference>
<evidence type="ECO:0000313" key="10">
    <source>
        <dbReference type="Proteomes" id="UP000799536"/>
    </source>
</evidence>
<feature type="region of interest" description="Disordered" evidence="6">
    <location>
        <begin position="16"/>
        <end position="64"/>
    </location>
</feature>
<organism evidence="9 10">
    <name type="scientific">Delitschia confertaspora ATCC 74209</name>
    <dbReference type="NCBI Taxonomy" id="1513339"/>
    <lineage>
        <taxon>Eukaryota</taxon>
        <taxon>Fungi</taxon>
        <taxon>Dikarya</taxon>
        <taxon>Ascomycota</taxon>
        <taxon>Pezizomycotina</taxon>
        <taxon>Dothideomycetes</taxon>
        <taxon>Pleosporomycetidae</taxon>
        <taxon>Pleosporales</taxon>
        <taxon>Delitschiaceae</taxon>
        <taxon>Delitschia</taxon>
    </lineage>
</organism>
<feature type="transmembrane region" description="Helical" evidence="7">
    <location>
        <begin position="231"/>
        <end position="251"/>
    </location>
</feature>
<feature type="transmembrane region" description="Helical" evidence="7">
    <location>
        <begin position="344"/>
        <end position="366"/>
    </location>
</feature>
<keyword evidence="3 7" id="KW-0812">Transmembrane</keyword>
<comment type="subcellular location">
    <subcellularLocation>
        <location evidence="1">Membrane</location>
        <topology evidence="1">Multi-pass membrane protein</topology>
    </subcellularLocation>
</comment>
<dbReference type="AlphaFoldDB" id="A0A9P4JN29"/>
<dbReference type="InterPro" id="IPR036259">
    <property type="entry name" value="MFS_trans_sf"/>
</dbReference>
<sequence length="529" mass="56391">MESKHIPIIAAASFTSSSTSNLPEESLQPITTPRKPQPAGPPKESIPNGLSTGPPKGPPRSGAAYSAFSPARRRLTLTIVTIAGFFGPLAAGVYLPALPILQNDFGTSATTINATVSVFMAVLAVAPLFWASRADYAGRRPLYLISLLIYMAANILLAALPANLPALFILRIVQGFGAASVLSLGSGTVADLIPPKGRASAMSVVLLGPQLGPVLGPLLGGAIAGSASWRWIFGFLALTCATLYLVLLFCLPETLRSIVGKGHVYKDKPLILVPLFKQPTVVNGDVFPRAPPPTLLGLIKLVRYPPIVVVSINGALLFASYYAINVTISRYLKDQYGFSTTEVGVAYLAPGLSLISGSLISGRISDLHRAYYTKSNPKNPPHPEHRLHLQIPGVLVSLSGVLMYGWFVHFHLHVSSIIIASSIAAFGMTWVFITTTSYLTESFRERPATLVALASLFRNPAAAVAAAVIEPLVRRMGVGWCFTGLALMELLCVAGLICLIYWGKSMRERLERREAKGEGAEEEKGPASG</sequence>
<keyword evidence="10" id="KW-1185">Reference proteome</keyword>
<feature type="transmembrane region" description="Helical" evidence="7">
    <location>
        <begin position="387"/>
        <end position="407"/>
    </location>
</feature>
<dbReference type="PANTHER" id="PTHR23502:SF21">
    <property type="entry name" value="DITYROSINE TRANSPORTER 1"/>
    <property type="match status" value="1"/>
</dbReference>
<feature type="transmembrane region" description="Helical" evidence="7">
    <location>
        <begin position="168"/>
        <end position="192"/>
    </location>
</feature>
<evidence type="ECO:0000256" key="2">
    <source>
        <dbReference type="ARBA" id="ARBA00022448"/>
    </source>
</evidence>
<keyword evidence="2" id="KW-0813">Transport</keyword>
<dbReference type="PROSITE" id="PS50850">
    <property type="entry name" value="MFS"/>
    <property type="match status" value="1"/>
</dbReference>
<gene>
    <name evidence="9" type="ORF">GQ43DRAFT_394729</name>
</gene>
<feature type="transmembrane region" description="Helical" evidence="7">
    <location>
        <begin position="75"/>
        <end position="97"/>
    </location>
</feature>
<dbReference type="GO" id="GO:0005886">
    <property type="term" value="C:plasma membrane"/>
    <property type="evidence" value="ECO:0007669"/>
    <property type="project" value="TreeGrafter"/>
</dbReference>
<evidence type="ECO:0000256" key="6">
    <source>
        <dbReference type="SAM" id="MobiDB-lite"/>
    </source>
</evidence>
<evidence type="ECO:0000256" key="1">
    <source>
        <dbReference type="ARBA" id="ARBA00004141"/>
    </source>
</evidence>
<accession>A0A9P4JN29</accession>
<dbReference type="EMBL" id="ML993985">
    <property type="protein sequence ID" value="KAF2201236.1"/>
    <property type="molecule type" value="Genomic_DNA"/>
</dbReference>
<dbReference type="PANTHER" id="PTHR23502">
    <property type="entry name" value="MAJOR FACILITATOR SUPERFAMILY"/>
    <property type="match status" value="1"/>
</dbReference>
<keyword evidence="4 7" id="KW-1133">Transmembrane helix</keyword>
<feature type="transmembrane region" description="Helical" evidence="7">
    <location>
        <begin position="304"/>
        <end position="324"/>
    </location>
</feature>
<evidence type="ECO:0000256" key="5">
    <source>
        <dbReference type="ARBA" id="ARBA00023136"/>
    </source>
</evidence>
<feature type="transmembrane region" description="Helical" evidence="7">
    <location>
        <begin position="204"/>
        <end position="225"/>
    </location>
</feature>
<feature type="transmembrane region" description="Helical" evidence="7">
    <location>
        <begin position="109"/>
        <end position="130"/>
    </location>
</feature>
<feature type="transmembrane region" description="Helical" evidence="7">
    <location>
        <begin position="413"/>
        <end position="436"/>
    </location>
</feature>
<feature type="transmembrane region" description="Helical" evidence="7">
    <location>
        <begin position="481"/>
        <end position="503"/>
    </location>
</feature>
<dbReference type="Gene3D" id="1.20.1250.20">
    <property type="entry name" value="MFS general substrate transporter like domains"/>
    <property type="match status" value="1"/>
</dbReference>
<evidence type="ECO:0000256" key="3">
    <source>
        <dbReference type="ARBA" id="ARBA00022692"/>
    </source>
</evidence>
<dbReference type="GO" id="GO:0005275">
    <property type="term" value="F:amine transmembrane transporter activity"/>
    <property type="evidence" value="ECO:0007669"/>
    <property type="project" value="TreeGrafter"/>
</dbReference>
<feature type="domain" description="Major facilitator superfamily (MFS) profile" evidence="8">
    <location>
        <begin position="76"/>
        <end position="507"/>
    </location>
</feature>
<dbReference type="FunFam" id="1.20.1250.20:FF:000172">
    <property type="entry name" value="MFS multidrug resistance transporter"/>
    <property type="match status" value="1"/>
</dbReference>
<keyword evidence="5 7" id="KW-0472">Membrane</keyword>
<feature type="transmembrane region" description="Helical" evidence="7">
    <location>
        <begin position="142"/>
        <end position="162"/>
    </location>
</feature>
<evidence type="ECO:0000313" key="9">
    <source>
        <dbReference type="EMBL" id="KAF2201236.1"/>
    </source>
</evidence>
<evidence type="ECO:0000256" key="4">
    <source>
        <dbReference type="ARBA" id="ARBA00022989"/>
    </source>
</evidence>